<accession>A0A0C3AMV6</accession>
<dbReference type="AlphaFoldDB" id="A0A0C3AMV6"/>
<evidence type="ECO:0000256" key="1">
    <source>
        <dbReference type="SAM" id="MobiDB-lite"/>
    </source>
</evidence>
<feature type="compositionally biased region" description="Polar residues" evidence="1">
    <location>
        <begin position="16"/>
        <end position="25"/>
    </location>
</feature>
<feature type="region of interest" description="Disordered" evidence="1">
    <location>
        <begin position="1"/>
        <end position="171"/>
    </location>
</feature>
<feature type="compositionally biased region" description="Polar residues" evidence="1">
    <location>
        <begin position="64"/>
        <end position="73"/>
    </location>
</feature>
<evidence type="ECO:0000313" key="2">
    <source>
        <dbReference type="EMBL" id="KIM21369.1"/>
    </source>
</evidence>
<feature type="region of interest" description="Disordered" evidence="1">
    <location>
        <begin position="288"/>
        <end position="307"/>
    </location>
</feature>
<dbReference type="OrthoDB" id="3265232at2759"/>
<feature type="compositionally biased region" description="Low complexity" evidence="1">
    <location>
        <begin position="438"/>
        <end position="460"/>
    </location>
</feature>
<dbReference type="EMBL" id="KN824385">
    <property type="protein sequence ID" value="KIM21369.1"/>
    <property type="molecule type" value="Genomic_DNA"/>
</dbReference>
<feature type="compositionally biased region" description="Basic and acidic residues" evidence="1">
    <location>
        <begin position="116"/>
        <end position="129"/>
    </location>
</feature>
<organism evidence="2 3">
    <name type="scientific">Serendipita vermifera MAFF 305830</name>
    <dbReference type="NCBI Taxonomy" id="933852"/>
    <lineage>
        <taxon>Eukaryota</taxon>
        <taxon>Fungi</taxon>
        <taxon>Dikarya</taxon>
        <taxon>Basidiomycota</taxon>
        <taxon>Agaricomycotina</taxon>
        <taxon>Agaricomycetes</taxon>
        <taxon>Sebacinales</taxon>
        <taxon>Serendipitaceae</taxon>
        <taxon>Serendipita</taxon>
    </lineage>
</organism>
<keyword evidence="3" id="KW-1185">Reference proteome</keyword>
<dbReference type="Proteomes" id="UP000054097">
    <property type="component" value="Unassembled WGS sequence"/>
</dbReference>
<proteinExistence type="predicted"/>
<name>A0A0C3AMV6_SERVB</name>
<feature type="region of interest" description="Disordered" evidence="1">
    <location>
        <begin position="423"/>
        <end position="460"/>
    </location>
</feature>
<dbReference type="HOGENOM" id="CLU_594688_0_0_1"/>
<evidence type="ECO:0000313" key="3">
    <source>
        <dbReference type="Proteomes" id="UP000054097"/>
    </source>
</evidence>
<feature type="compositionally biased region" description="Polar residues" evidence="1">
    <location>
        <begin position="131"/>
        <end position="143"/>
    </location>
</feature>
<reference evidence="2 3" key="1">
    <citation type="submission" date="2014-04" db="EMBL/GenBank/DDBJ databases">
        <authorList>
            <consortium name="DOE Joint Genome Institute"/>
            <person name="Kuo A."/>
            <person name="Zuccaro A."/>
            <person name="Kohler A."/>
            <person name="Nagy L.G."/>
            <person name="Floudas D."/>
            <person name="Copeland A."/>
            <person name="Barry K.W."/>
            <person name="Cichocki N."/>
            <person name="Veneault-Fourrey C."/>
            <person name="LaButti K."/>
            <person name="Lindquist E.A."/>
            <person name="Lipzen A."/>
            <person name="Lundell T."/>
            <person name="Morin E."/>
            <person name="Murat C."/>
            <person name="Sun H."/>
            <person name="Tunlid A."/>
            <person name="Henrissat B."/>
            <person name="Grigoriev I.V."/>
            <person name="Hibbett D.S."/>
            <person name="Martin F."/>
            <person name="Nordberg H.P."/>
            <person name="Cantor M.N."/>
            <person name="Hua S.X."/>
        </authorList>
    </citation>
    <scope>NUCLEOTIDE SEQUENCE [LARGE SCALE GENOMIC DNA]</scope>
    <source>
        <strain evidence="2 3">MAFF 305830</strain>
    </source>
</reference>
<feature type="region of interest" description="Disordered" evidence="1">
    <location>
        <begin position="194"/>
        <end position="220"/>
    </location>
</feature>
<feature type="region of interest" description="Disordered" evidence="1">
    <location>
        <begin position="322"/>
        <end position="349"/>
    </location>
</feature>
<feature type="compositionally biased region" description="Polar residues" evidence="1">
    <location>
        <begin position="100"/>
        <end position="115"/>
    </location>
</feature>
<feature type="compositionally biased region" description="Basic and acidic residues" evidence="1">
    <location>
        <begin position="74"/>
        <end position="83"/>
    </location>
</feature>
<feature type="compositionally biased region" description="Low complexity" evidence="1">
    <location>
        <begin position="152"/>
        <end position="164"/>
    </location>
</feature>
<reference evidence="3" key="2">
    <citation type="submission" date="2015-01" db="EMBL/GenBank/DDBJ databases">
        <title>Evolutionary Origins and Diversification of the Mycorrhizal Mutualists.</title>
        <authorList>
            <consortium name="DOE Joint Genome Institute"/>
            <consortium name="Mycorrhizal Genomics Consortium"/>
            <person name="Kohler A."/>
            <person name="Kuo A."/>
            <person name="Nagy L.G."/>
            <person name="Floudas D."/>
            <person name="Copeland A."/>
            <person name="Barry K.W."/>
            <person name="Cichocki N."/>
            <person name="Veneault-Fourrey C."/>
            <person name="LaButti K."/>
            <person name="Lindquist E.A."/>
            <person name="Lipzen A."/>
            <person name="Lundell T."/>
            <person name="Morin E."/>
            <person name="Murat C."/>
            <person name="Riley R."/>
            <person name="Ohm R."/>
            <person name="Sun H."/>
            <person name="Tunlid A."/>
            <person name="Henrissat B."/>
            <person name="Grigoriev I.V."/>
            <person name="Hibbett D.S."/>
            <person name="Martin F."/>
        </authorList>
    </citation>
    <scope>NUCLEOTIDE SEQUENCE [LARGE SCALE GENOMIC DNA]</scope>
    <source>
        <strain evidence="3">MAFF 305830</strain>
    </source>
</reference>
<sequence length="460" mass="48277">MDPTAQSVKKGDGEPQNLSVSSDTCAGNAPSVGEHMKGECTEGTMASELLSSKPSEGALGDSTDIVNTTTESSGSDHHSDDQAGSRPSSRPRATSDSHLSRPSITRNINIITDTPENIHADARLVEHKSNTHSLLNSSHTSPPSRVDTPQVAPSSSSAPTTPSAGDGSQTYSFVFTSSRQPGVLAGDRLVGVINPSSNSRDLPSPKKPPIAIPKRRKSTLTPEQIRAHALGAVHAISETSQLRFGESARPSTVAQMDLPIQTPMVPENVDPIDRSLQRHGIDFYVNAARQGRNKSQASPTSPRPANVRSFSHATTLESLGEDTGQQIFPGPPSPTSINELNTSRRPKQRKIRAYSKYIEDESNDASFTTTNVLSKRAPSAGSSASSSRSKQSIDESLTGLSCFGVIGSGTPVGVFGSGVVNASRVPSSERRPSMPQKASSDASTPTASGAATGETKPTHA</sequence>
<gene>
    <name evidence="2" type="ORF">M408DRAFT_105112</name>
</gene>
<protein>
    <submittedName>
        <fullName evidence="2">Uncharacterized protein</fullName>
    </submittedName>
</protein>